<feature type="compositionally biased region" description="Basic and acidic residues" evidence="1">
    <location>
        <begin position="35"/>
        <end position="55"/>
    </location>
</feature>
<dbReference type="Proteomes" id="UP000019335">
    <property type="component" value="Unassembled WGS sequence"/>
</dbReference>
<feature type="non-terminal residue" evidence="2">
    <location>
        <position position="146"/>
    </location>
</feature>
<organism evidence="2 3">
    <name type="scientific">Nannochloropsis gaditana</name>
    <dbReference type="NCBI Taxonomy" id="72520"/>
    <lineage>
        <taxon>Eukaryota</taxon>
        <taxon>Sar</taxon>
        <taxon>Stramenopiles</taxon>
        <taxon>Ochrophyta</taxon>
        <taxon>Eustigmatophyceae</taxon>
        <taxon>Eustigmatales</taxon>
        <taxon>Monodopsidaceae</taxon>
        <taxon>Nannochloropsis</taxon>
    </lineage>
</organism>
<evidence type="ECO:0000313" key="2">
    <source>
        <dbReference type="EMBL" id="EWM20026.1"/>
    </source>
</evidence>
<proteinExistence type="predicted"/>
<name>W7TIE6_9STRA</name>
<comment type="caution">
    <text evidence="2">The sequence shown here is derived from an EMBL/GenBank/DDBJ whole genome shotgun (WGS) entry which is preliminary data.</text>
</comment>
<feature type="region of interest" description="Disordered" evidence="1">
    <location>
        <begin position="31"/>
        <end position="55"/>
    </location>
</feature>
<accession>W7TIE6</accession>
<feature type="compositionally biased region" description="Pro residues" evidence="1">
    <location>
        <begin position="127"/>
        <end position="138"/>
    </location>
</feature>
<evidence type="ECO:0000256" key="1">
    <source>
        <dbReference type="SAM" id="MobiDB-lite"/>
    </source>
</evidence>
<evidence type="ECO:0000313" key="3">
    <source>
        <dbReference type="Proteomes" id="UP000019335"/>
    </source>
</evidence>
<gene>
    <name evidence="2" type="ORF">Naga_102236g1</name>
</gene>
<reference evidence="2 3" key="1">
    <citation type="journal article" date="2014" name="Mol. Plant">
        <title>Chromosome Scale Genome Assembly and Transcriptome Profiling of Nannochloropsis gaditana in Nitrogen Depletion.</title>
        <authorList>
            <person name="Corteggiani Carpinelli E."/>
            <person name="Telatin A."/>
            <person name="Vitulo N."/>
            <person name="Forcato C."/>
            <person name="D'Angelo M."/>
            <person name="Schiavon R."/>
            <person name="Vezzi A."/>
            <person name="Giacometti G.M."/>
            <person name="Morosinotto T."/>
            <person name="Valle G."/>
        </authorList>
    </citation>
    <scope>NUCLEOTIDE SEQUENCE [LARGE SCALE GENOMIC DNA]</scope>
    <source>
        <strain evidence="2 3">B-31</strain>
    </source>
</reference>
<feature type="region of interest" description="Disordered" evidence="1">
    <location>
        <begin position="69"/>
        <end position="146"/>
    </location>
</feature>
<dbReference type="EMBL" id="AZIL01003466">
    <property type="protein sequence ID" value="EWM20026.1"/>
    <property type="molecule type" value="Genomic_DNA"/>
</dbReference>
<dbReference type="AlphaFoldDB" id="W7TIE6"/>
<sequence length="146" mass="16404">MVFKVNLIDRPSNQGGAVLIKENNFIYSRCQSRGGRGEEGRKGGREEEGEEWHSRWAEVSRPQEMRRNILRQAGASHSPHLPGSSHCSPQCLRDPSHFESARLSPSHTLNPRFTPPHHSPTSSSHPPSRPPSRTPPHHPGASFFFF</sequence>
<protein>
    <submittedName>
        <fullName evidence="2">Uncharacterized protein</fullName>
    </submittedName>
</protein>
<keyword evidence="3" id="KW-1185">Reference proteome</keyword>